<evidence type="ECO:0000313" key="1">
    <source>
        <dbReference type="EMBL" id="KAF6002523.1"/>
    </source>
</evidence>
<name>A0A7J7IHH0_9RHOD</name>
<dbReference type="Proteomes" id="UP000530660">
    <property type="component" value="Unassembled WGS sequence"/>
</dbReference>
<organism evidence="1 2">
    <name type="scientific">Cyanidiococcus yangmingshanensis</name>
    <dbReference type="NCBI Taxonomy" id="2690220"/>
    <lineage>
        <taxon>Eukaryota</taxon>
        <taxon>Rhodophyta</taxon>
        <taxon>Bangiophyceae</taxon>
        <taxon>Cyanidiales</taxon>
        <taxon>Cyanidiaceae</taxon>
        <taxon>Cyanidiococcus</taxon>
    </lineage>
</organism>
<accession>A0A7J7IHH0</accession>
<dbReference type="AlphaFoldDB" id="A0A7J7IHH0"/>
<dbReference type="EMBL" id="VWRR01000010">
    <property type="protein sequence ID" value="KAF6002523.1"/>
    <property type="molecule type" value="Genomic_DNA"/>
</dbReference>
<comment type="caution">
    <text evidence="1">The sequence shown here is derived from an EMBL/GenBank/DDBJ whole genome shotgun (WGS) entry which is preliminary data.</text>
</comment>
<reference evidence="1 2" key="1">
    <citation type="journal article" date="2020" name="J. Phycol.">
        <title>Comparative genome analysis reveals Cyanidiococcus gen. nov., a new extremophilic red algal genus sister to Cyanidioschyzon (Cyanidioschyzonaceae, Rhodophyta).</title>
        <authorList>
            <person name="Liu S.-L."/>
            <person name="Chiang Y.-R."/>
            <person name="Yoon H.S."/>
            <person name="Fu H.-Y."/>
        </authorList>
    </citation>
    <scope>NUCLEOTIDE SEQUENCE [LARGE SCALE GENOMIC DNA]</scope>
    <source>
        <strain evidence="1 2">THAL066</strain>
    </source>
</reference>
<gene>
    <name evidence="1" type="ORF">F1559_003673</name>
</gene>
<keyword evidence="2" id="KW-1185">Reference proteome</keyword>
<proteinExistence type="predicted"/>
<sequence length="133" mass="15101">MPRGQVRFRVRSAKPVFMLTKRAVLNANLVLRERMLKIPDRSHVRHAKPVSTQRTKVPRYVMRAPWERMQRVRALVRARHVLQAALPEAAALQSARHALLDGLLQPTHQASAKNALLATTATHQGRQTARRAL</sequence>
<protein>
    <submittedName>
        <fullName evidence="1">Uncharacterized protein</fullName>
    </submittedName>
</protein>
<evidence type="ECO:0000313" key="2">
    <source>
        <dbReference type="Proteomes" id="UP000530660"/>
    </source>
</evidence>